<keyword evidence="4" id="KW-1185">Reference proteome</keyword>
<dbReference type="Gene3D" id="2.30.29.30">
    <property type="entry name" value="Pleckstrin-homology domain (PH domain)/Phosphotyrosine-binding domain (PTB)"/>
    <property type="match status" value="1"/>
</dbReference>
<feature type="compositionally biased region" description="Low complexity" evidence="1">
    <location>
        <begin position="266"/>
        <end position="279"/>
    </location>
</feature>
<dbReference type="EMBL" id="JADBGQ010000004">
    <property type="protein sequence ID" value="KAG5399690.1"/>
    <property type="molecule type" value="Genomic_DNA"/>
</dbReference>
<feature type="region of interest" description="Disordered" evidence="1">
    <location>
        <begin position="244"/>
        <end position="324"/>
    </location>
</feature>
<proteinExistence type="predicted"/>
<comment type="caution">
    <text evidence="3">The sequence shown here is derived from an EMBL/GenBank/DDBJ whole genome shotgun (WGS) entry which is preliminary data.</text>
</comment>
<accession>A0ABQ7MLU0</accession>
<dbReference type="PANTHER" id="PTHR12847">
    <property type="entry name" value="ATP-BINDING CASSETTE ABC TRANSPORTER-RELATED"/>
    <property type="match status" value="1"/>
</dbReference>
<gene>
    <name evidence="3" type="primary">A04p003120.1_BraROA</name>
    <name evidence="3" type="ORF">IGI04_014297</name>
</gene>
<feature type="compositionally biased region" description="Pro residues" evidence="1">
    <location>
        <begin position="254"/>
        <end position="265"/>
    </location>
</feature>
<evidence type="ECO:0000256" key="1">
    <source>
        <dbReference type="SAM" id="MobiDB-lite"/>
    </source>
</evidence>
<organism evidence="3 4">
    <name type="scientific">Brassica rapa subsp. trilocularis</name>
    <dbReference type="NCBI Taxonomy" id="1813537"/>
    <lineage>
        <taxon>Eukaryota</taxon>
        <taxon>Viridiplantae</taxon>
        <taxon>Streptophyta</taxon>
        <taxon>Embryophyta</taxon>
        <taxon>Tracheophyta</taxon>
        <taxon>Spermatophyta</taxon>
        <taxon>Magnoliopsida</taxon>
        <taxon>eudicotyledons</taxon>
        <taxon>Gunneridae</taxon>
        <taxon>Pentapetalae</taxon>
        <taxon>rosids</taxon>
        <taxon>malvids</taxon>
        <taxon>Brassicales</taxon>
        <taxon>Brassicaceae</taxon>
        <taxon>Brassiceae</taxon>
        <taxon>Brassica</taxon>
    </lineage>
</organism>
<dbReference type="Proteomes" id="UP000823674">
    <property type="component" value="Chromosome A04"/>
</dbReference>
<evidence type="ECO:0000259" key="2">
    <source>
        <dbReference type="Pfam" id="PF07933"/>
    </source>
</evidence>
<reference evidence="3 4" key="1">
    <citation type="submission" date="2021-03" db="EMBL/GenBank/DDBJ databases">
        <authorList>
            <person name="King G.J."/>
            <person name="Bancroft I."/>
            <person name="Baten A."/>
            <person name="Bloomfield J."/>
            <person name="Borpatragohain P."/>
            <person name="He Z."/>
            <person name="Irish N."/>
            <person name="Irwin J."/>
            <person name="Liu K."/>
            <person name="Mauleon R.P."/>
            <person name="Moore J."/>
            <person name="Morris R."/>
            <person name="Ostergaard L."/>
            <person name="Wang B."/>
            <person name="Wells R."/>
        </authorList>
    </citation>
    <scope>NUCLEOTIDE SEQUENCE [LARGE SCALE GENOMIC DNA]</scope>
    <source>
        <strain evidence="3">R-o-18</strain>
        <tissue evidence="3">Leaf</tissue>
    </source>
</reference>
<dbReference type="SUPFAM" id="SSF50729">
    <property type="entry name" value="PH domain-like"/>
    <property type="match status" value="1"/>
</dbReference>
<name>A0ABQ7MLU0_BRACM</name>
<dbReference type="InterPro" id="IPR011993">
    <property type="entry name" value="PH-like_dom_sf"/>
</dbReference>
<sequence length="324" mass="36465">MDQASSSSNVKEEKRSSTDPVTVDENEEREAIEIPLFQVPECYVYLTKLERDGLVLFVCRYLQGKVQLPTATDQELGTNLSNQFLKADEWDVNKWAWEGALKVVSKGEECIIKLVDKTTGELYAQAFLRDGELHPVEAVIDSSRYFVLRVEENIGGRVRHAFIGLGFRERTEAYDFQAALHDHMKYLNKKKTAEEMEQHFQNTSSVDYSLKEGETIVLQLKNRNEKDTKTKLVEKSLSNLSLEDKGKSIETIPPIIPPPPPPGPLSPAATTPKSPSSLSVQRSSEQQDLDTKREEVKKKEDQEAKETGVEDAPDDDFGDFQAAG</sequence>
<dbReference type="PANTHER" id="PTHR12847:SF9">
    <property type="entry name" value="NECAP-LIKE PROTEIN CG9132"/>
    <property type="match status" value="1"/>
</dbReference>
<feature type="compositionally biased region" description="Acidic residues" evidence="1">
    <location>
        <begin position="309"/>
        <end position="318"/>
    </location>
</feature>
<dbReference type="CDD" id="cd13228">
    <property type="entry name" value="PHear_NECAP"/>
    <property type="match status" value="1"/>
</dbReference>
<evidence type="ECO:0000313" key="3">
    <source>
        <dbReference type="EMBL" id="KAG5399690.1"/>
    </source>
</evidence>
<evidence type="ECO:0000313" key="4">
    <source>
        <dbReference type="Proteomes" id="UP000823674"/>
    </source>
</evidence>
<dbReference type="Pfam" id="PF07933">
    <property type="entry name" value="DUF1681"/>
    <property type="match status" value="1"/>
</dbReference>
<feature type="compositionally biased region" description="Basic and acidic residues" evidence="1">
    <location>
        <begin position="289"/>
        <end position="308"/>
    </location>
</feature>
<feature type="region of interest" description="Disordered" evidence="1">
    <location>
        <begin position="1"/>
        <end position="25"/>
    </location>
</feature>
<protein>
    <recommendedName>
        <fullName evidence="2">NECAP PHear domain-containing protein</fullName>
    </recommendedName>
</protein>
<feature type="domain" description="NECAP PHear" evidence="2">
    <location>
        <begin position="81"/>
        <end position="221"/>
    </location>
</feature>
<dbReference type="InterPro" id="IPR012466">
    <property type="entry name" value="NECAP_PHear"/>
</dbReference>